<dbReference type="SUPFAM" id="SSF117892">
    <property type="entry name" value="Band 7/SPFH domain"/>
    <property type="match status" value="1"/>
</dbReference>
<keyword evidence="4" id="KW-1133">Transmembrane helix</keyword>
<dbReference type="CDD" id="cd03405">
    <property type="entry name" value="SPFH_HflC"/>
    <property type="match status" value="1"/>
</dbReference>
<evidence type="ECO:0000256" key="5">
    <source>
        <dbReference type="ARBA" id="ARBA00023136"/>
    </source>
</evidence>
<dbReference type="Proteomes" id="UP001174909">
    <property type="component" value="Unassembled WGS sequence"/>
</dbReference>
<dbReference type="EMBL" id="CASHTH010001370">
    <property type="protein sequence ID" value="CAI8014544.1"/>
    <property type="molecule type" value="Genomic_DNA"/>
</dbReference>
<evidence type="ECO:0000313" key="8">
    <source>
        <dbReference type="Proteomes" id="UP001174909"/>
    </source>
</evidence>
<evidence type="ECO:0000259" key="6">
    <source>
        <dbReference type="SMART" id="SM00244"/>
    </source>
</evidence>
<dbReference type="SMART" id="SM00244">
    <property type="entry name" value="PHB"/>
    <property type="match status" value="1"/>
</dbReference>
<dbReference type="PIRSF" id="PIRSF005651">
    <property type="entry name" value="HflC"/>
    <property type="match status" value="1"/>
</dbReference>
<keyword evidence="3" id="KW-0812">Transmembrane</keyword>
<evidence type="ECO:0000256" key="2">
    <source>
        <dbReference type="ARBA" id="ARBA00007862"/>
    </source>
</evidence>
<dbReference type="InterPro" id="IPR010200">
    <property type="entry name" value="HflC"/>
</dbReference>
<comment type="subcellular location">
    <subcellularLocation>
        <location evidence="1">Membrane</location>
    </subcellularLocation>
</comment>
<keyword evidence="5" id="KW-0472">Membrane</keyword>
<accession>A0AA35WBM3</accession>
<reference evidence="7" key="1">
    <citation type="submission" date="2023-03" db="EMBL/GenBank/DDBJ databases">
        <authorList>
            <person name="Steffen K."/>
            <person name="Cardenas P."/>
        </authorList>
    </citation>
    <scope>NUCLEOTIDE SEQUENCE</scope>
</reference>
<evidence type="ECO:0000256" key="3">
    <source>
        <dbReference type="ARBA" id="ARBA00022692"/>
    </source>
</evidence>
<organism evidence="7 8">
    <name type="scientific">Geodia barretti</name>
    <name type="common">Barrett's horny sponge</name>
    <dbReference type="NCBI Taxonomy" id="519541"/>
    <lineage>
        <taxon>Eukaryota</taxon>
        <taxon>Metazoa</taxon>
        <taxon>Porifera</taxon>
        <taxon>Demospongiae</taxon>
        <taxon>Heteroscleromorpha</taxon>
        <taxon>Tetractinellida</taxon>
        <taxon>Astrophorina</taxon>
        <taxon>Geodiidae</taxon>
        <taxon>Geodia</taxon>
    </lineage>
</organism>
<dbReference type="Pfam" id="PF01145">
    <property type="entry name" value="Band_7"/>
    <property type="match status" value="1"/>
</dbReference>
<dbReference type="PANTHER" id="PTHR42911">
    <property type="entry name" value="MODULATOR OF FTSH PROTEASE HFLC"/>
    <property type="match status" value="1"/>
</dbReference>
<comment type="caution">
    <text evidence="7">The sequence shown here is derived from an EMBL/GenBank/DDBJ whole genome shotgun (WGS) entry which is preliminary data.</text>
</comment>
<evidence type="ECO:0000313" key="7">
    <source>
        <dbReference type="EMBL" id="CAI8014544.1"/>
    </source>
</evidence>
<feature type="domain" description="Band 7" evidence="6">
    <location>
        <begin position="20"/>
        <end position="192"/>
    </location>
</feature>
<dbReference type="PANTHER" id="PTHR42911:SF1">
    <property type="entry name" value="MODULATOR OF FTSH PROTEASE HFLC"/>
    <property type="match status" value="1"/>
</dbReference>
<dbReference type="GO" id="GO:0016020">
    <property type="term" value="C:membrane"/>
    <property type="evidence" value="ECO:0007669"/>
    <property type="project" value="UniProtKB-SubCell"/>
</dbReference>
<dbReference type="Gene3D" id="3.30.479.30">
    <property type="entry name" value="Band 7 domain"/>
    <property type="match status" value="1"/>
</dbReference>
<keyword evidence="8" id="KW-1185">Reference proteome</keyword>
<name>A0AA35WBM3_GEOBA</name>
<dbReference type="InterPro" id="IPR036013">
    <property type="entry name" value="Band_7/SPFH_dom_sf"/>
</dbReference>
<evidence type="ECO:0000256" key="4">
    <source>
        <dbReference type="ARBA" id="ARBA00022989"/>
    </source>
</evidence>
<sequence length="267" mass="30249">MRNLIIIVIIIVLALVILRQALYVVDVTEQVIILRFGEVVNTQNTPGLNVKLPFVDTVVRLDKRILRIDAPATSMPDQDKENLVIDIYARYRIIDAVQFRKTLQTENNARSRLGDIVISTLRDRVALRDRTDIIGAKTQLDDSETRTEILDEVLLRVQEITQRDNFGIEIIDVRIKRADFPPAVTNSIYTRMRAERNRIAAGFRAEGQAQAIQILAESLNRDPELFAFLRSLESYRLIFQPGDTVILPADSPLLRYLTGPGGTTPAE</sequence>
<dbReference type="InterPro" id="IPR001107">
    <property type="entry name" value="Band_7"/>
</dbReference>
<protein>
    <submittedName>
        <fullName evidence="7">Protein HflC</fullName>
    </submittedName>
</protein>
<proteinExistence type="inferred from homology"/>
<evidence type="ECO:0000256" key="1">
    <source>
        <dbReference type="ARBA" id="ARBA00004370"/>
    </source>
</evidence>
<comment type="similarity">
    <text evidence="2">Belongs to the band 7/mec-2 family. HflC subfamily.</text>
</comment>
<dbReference type="NCBIfam" id="TIGR01932">
    <property type="entry name" value="hflC"/>
    <property type="match status" value="1"/>
</dbReference>
<gene>
    <name evidence="7" type="ORF">GBAR_LOCUS9071</name>
</gene>
<dbReference type="AlphaFoldDB" id="A0AA35WBM3"/>